<gene>
    <name evidence="3" type="ORF">OSJNBa0023I22.24</name>
    <name evidence="2" type="ORF">P0530H05.39</name>
</gene>
<evidence type="ECO:0000313" key="2">
    <source>
        <dbReference type="EMBL" id="BAD37399.1"/>
    </source>
</evidence>
<reference evidence="2" key="1">
    <citation type="submission" date="2001-04" db="EMBL/GenBank/DDBJ databases">
        <title>Oryza sativa nipponbare(GA3) genomic DNA, chromosome 6, PAC clone:P0530H05.</title>
        <authorList>
            <person name="Sasaki T."/>
            <person name="Matsumoto T."/>
            <person name="Yamamoto K."/>
        </authorList>
    </citation>
    <scope>NUCLEOTIDE SEQUENCE</scope>
</reference>
<dbReference type="EMBL" id="AP003541">
    <property type="protein sequence ID" value="BAD37399.1"/>
    <property type="molecule type" value="Genomic_DNA"/>
</dbReference>
<reference evidence="3" key="2">
    <citation type="submission" date="2002-02" db="EMBL/GenBank/DDBJ databases">
        <title>Oryza sativa nipponbare(GA3) genomic DNA, chromosome 6, BAC clone:OSJNBa0023I22.</title>
        <authorList>
            <person name="Sasaki T."/>
            <person name="Matsumoto T."/>
            <person name="Yamamoto K."/>
        </authorList>
    </citation>
    <scope>NUCLEOTIDE SEQUENCE</scope>
</reference>
<dbReference type="Proteomes" id="UP000000763">
    <property type="component" value="Chromosome 6"/>
</dbReference>
<name>Q67VU5_ORYSJ</name>
<reference evidence="4" key="3">
    <citation type="journal article" date="2005" name="Nature">
        <title>The map-based sequence of the rice genome.</title>
        <authorList>
            <consortium name="International rice genome sequencing project (IRGSP)"/>
            <person name="Matsumoto T."/>
            <person name="Wu J."/>
            <person name="Kanamori H."/>
            <person name="Katayose Y."/>
            <person name="Fujisawa M."/>
            <person name="Namiki N."/>
            <person name="Mizuno H."/>
            <person name="Yamamoto K."/>
            <person name="Antonio B.A."/>
            <person name="Baba T."/>
            <person name="Sakata K."/>
            <person name="Nagamura Y."/>
            <person name="Aoki H."/>
            <person name="Arikawa K."/>
            <person name="Arita K."/>
            <person name="Bito T."/>
            <person name="Chiden Y."/>
            <person name="Fujitsuka N."/>
            <person name="Fukunaka R."/>
            <person name="Hamada M."/>
            <person name="Harada C."/>
            <person name="Hayashi A."/>
            <person name="Hijishita S."/>
            <person name="Honda M."/>
            <person name="Hosokawa S."/>
            <person name="Ichikawa Y."/>
            <person name="Idonuma A."/>
            <person name="Iijima M."/>
            <person name="Ikeda M."/>
            <person name="Ikeno M."/>
            <person name="Ito K."/>
            <person name="Ito S."/>
            <person name="Ito T."/>
            <person name="Ito Y."/>
            <person name="Ito Y."/>
            <person name="Iwabuchi A."/>
            <person name="Kamiya K."/>
            <person name="Karasawa W."/>
            <person name="Kurita K."/>
            <person name="Katagiri S."/>
            <person name="Kikuta A."/>
            <person name="Kobayashi H."/>
            <person name="Kobayashi N."/>
            <person name="Machita K."/>
            <person name="Maehara T."/>
            <person name="Masukawa M."/>
            <person name="Mizubayashi T."/>
            <person name="Mukai Y."/>
            <person name="Nagasaki H."/>
            <person name="Nagata Y."/>
            <person name="Naito S."/>
            <person name="Nakashima M."/>
            <person name="Nakama Y."/>
            <person name="Nakamichi Y."/>
            <person name="Nakamura M."/>
            <person name="Meguro A."/>
            <person name="Negishi M."/>
            <person name="Ohta I."/>
            <person name="Ohta T."/>
            <person name="Okamoto M."/>
            <person name="Ono N."/>
            <person name="Saji S."/>
            <person name="Sakaguchi M."/>
            <person name="Sakai K."/>
            <person name="Shibata M."/>
            <person name="Shimokawa T."/>
            <person name="Song J."/>
            <person name="Takazaki Y."/>
            <person name="Terasawa K."/>
            <person name="Tsugane M."/>
            <person name="Tsuji K."/>
            <person name="Ueda S."/>
            <person name="Waki K."/>
            <person name="Yamagata H."/>
            <person name="Yamamoto M."/>
            <person name="Yamamoto S."/>
            <person name="Yamane H."/>
            <person name="Yoshiki S."/>
            <person name="Yoshihara R."/>
            <person name="Yukawa K."/>
            <person name="Zhong H."/>
            <person name="Yano M."/>
            <person name="Yuan Q."/>
            <person name="Ouyang S."/>
            <person name="Liu J."/>
            <person name="Jones K.M."/>
            <person name="Gansberger K."/>
            <person name="Moffat K."/>
            <person name="Hill J."/>
            <person name="Bera J."/>
            <person name="Fadrosh D."/>
            <person name="Jin S."/>
            <person name="Johri S."/>
            <person name="Kim M."/>
            <person name="Overton L."/>
            <person name="Reardon M."/>
            <person name="Tsitrin T."/>
            <person name="Vuong H."/>
            <person name="Weaver B."/>
            <person name="Ciecko A."/>
            <person name="Tallon L."/>
            <person name="Jackson J."/>
            <person name="Pai G."/>
            <person name="Aken S.V."/>
            <person name="Utterback T."/>
            <person name="Reidmuller S."/>
            <person name="Feldblyum T."/>
            <person name="Hsiao J."/>
            <person name="Zismann V."/>
            <person name="Iobst S."/>
            <person name="de Vazeille A.R."/>
            <person name="Buell C.R."/>
            <person name="Ying K."/>
            <person name="Li Y."/>
            <person name="Lu T."/>
            <person name="Huang Y."/>
            <person name="Zhao Q."/>
            <person name="Feng Q."/>
            <person name="Zhang L."/>
            <person name="Zhu J."/>
            <person name="Weng Q."/>
            <person name="Mu J."/>
            <person name="Lu Y."/>
            <person name="Fan D."/>
            <person name="Liu Y."/>
            <person name="Guan J."/>
            <person name="Zhang Y."/>
            <person name="Yu S."/>
            <person name="Liu X."/>
            <person name="Zhang Y."/>
            <person name="Hong G."/>
            <person name="Han B."/>
            <person name="Choisne N."/>
            <person name="Demange N."/>
            <person name="Orjeda G."/>
            <person name="Samain S."/>
            <person name="Cattolico L."/>
            <person name="Pelletier E."/>
            <person name="Couloux A."/>
            <person name="Segurens B."/>
            <person name="Wincker P."/>
            <person name="D'Hont A."/>
            <person name="Scarpelli C."/>
            <person name="Weissenbach J."/>
            <person name="Salanoubat M."/>
            <person name="Quetier F."/>
            <person name="Yu Y."/>
            <person name="Kim H.R."/>
            <person name="Rambo T."/>
            <person name="Currie J."/>
            <person name="Collura K."/>
            <person name="Luo M."/>
            <person name="Yang T."/>
            <person name="Ammiraju J.S.S."/>
            <person name="Engler F."/>
            <person name="Soderlund C."/>
            <person name="Wing R.A."/>
            <person name="Palmer L.E."/>
            <person name="de la Bastide M."/>
            <person name="Spiegel L."/>
            <person name="Nascimento L."/>
            <person name="Zutavern T."/>
            <person name="O'Shaughnessy A."/>
            <person name="Dike S."/>
            <person name="Dedhia N."/>
            <person name="Preston R."/>
            <person name="Balija V."/>
            <person name="McCombie W.R."/>
            <person name="Chow T."/>
            <person name="Chen H."/>
            <person name="Chung M."/>
            <person name="Chen C."/>
            <person name="Shaw J."/>
            <person name="Wu H."/>
            <person name="Hsiao K."/>
            <person name="Chao Y."/>
            <person name="Chu M."/>
            <person name="Cheng C."/>
            <person name="Hour A."/>
            <person name="Lee P."/>
            <person name="Lin S."/>
            <person name="Lin Y."/>
            <person name="Liou J."/>
            <person name="Liu S."/>
            <person name="Hsing Y."/>
            <person name="Raghuvanshi S."/>
            <person name="Mohanty A."/>
            <person name="Bharti A.K."/>
            <person name="Gaur A."/>
            <person name="Gupta V."/>
            <person name="Kumar D."/>
            <person name="Ravi V."/>
            <person name="Vij S."/>
            <person name="Kapur A."/>
            <person name="Khurana P."/>
            <person name="Khurana P."/>
            <person name="Khurana J.P."/>
            <person name="Tyagi A.K."/>
            <person name="Gaikwad K."/>
            <person name="Singh A."/>
            <person name="Dalal V."/>
            <person name="Srivastava S."/>
            <person name="Dixit A."/>
            <person name="Pal A.K."/>
            <person name="Ghazi I.A."/>
            <person name="Yadav M."/>
            <person name="Pandit A."/>
            <person name="Bhargava A."/>
            <person name="Sureshbabu K."/>
            <person name="Batra K."/>
            <person name="Sharma T.R."/>
            <person name="Mohapatra T."/>
            <person name="Singh N.K."/>
            <person name="Messing J."/>
            <person name="Nelson A.B."/>
            <person name="Fuks G."/>
            <person name="Kavchok S."/>
            <person name="Keizer G."/>
            <person name="Linton E."/>
            <person name="Llaca V."/>
            <person name="Song R."/>
            <person name="Tanyolac B."/>
            <person name="Young S."/>
            <person name="Ho-Il K."/>
            <person name="Hahn J.H."/>
            <person name="Sangsakoo G."/>
            <person name="Vanavichit A."/>
            <person name="de Mattos Luiz.A.T."/>
            <person name="Zimmer P.D."/>
            <person name="Malone G."/>
            <person name="Dellagostin O."/>
            <person name="de Oliveira A.C."/>
            <person name="Bevan M."/>
            <person name="Bancroft I."/>
            <person name="Minx P."/>
            <person name="Cordum H."/>
            <person name="Wilson R."/>
            <person name="Cheng Z."/>
            <person name="Jin W."/>
            <person name="Jiang J."/>
            <person name="Leong S.A."/>
            <person name="Iwama H."/>
            <person name="Gojobori T."/>
            <person name="Itoh T."/>
            <person name="Niimura Y."/>
            <person name="Fujii Y."/>
            <person name="Habara T."/>
            <person name="Sakai H."/>
            <person name="Sato Y."/>
            <person name="Wilson G."/>
            <person name="Kumar K."/>
            <person name="McCouch S."/>
            <person name="Juretic N."/>
            <person name="Hoen D."/>
            <person name="Wright S."/>
            <person name="Bruskiewich R."/>
            <person name="Bureau T."/>
            <person name="Miyao A."/>
            <person name="Hirochika H."/>
            <person name="Nishikawa T."/>
            <person name="Kadowaki K."/>
            <person name="Sugiura M."/>
            <person name="Burr B."/>
            <person name="Sasaki T."/>
        </authorList>
    </citation>
    <scope>NUCLEOTIDE SEQUENCE [LARGE SCALE GENOMIC DNA]</scope>
    <source>
        <strain evidence="4">cv. Nipponbare</strain>
    </source>
</reference>
<proteinExistence type="predicted"/>
<feature type="region of interest" description="Disordered" evidence="1">
    <location>
        <begin position="1"/>
        <end position="89"/>
    </location>
</feature>
<evidence type="ECO:0000313" key="3">
    <source>
        <dbReference type="EMBL" id="BAD37724.1"/>
    </source>
</evidence>
<organism evidence="3 4">
    <name type="scientific">Oryza sativa subsp. japonica</name>
    <name type="common">Rice</name>
    <dbReference type="NCBI Taxonomy" id="39947"/>
    <lineage>
        <taxon>Eukaryota</taxon>
        <taxon>Viridiplantae</taxon>
        <taxon>Streptophyta</taxon>
        <taxon>Embryophyta</taxon>
        <taxon>Tracheophyta</taxon>
        <taxon>Spermatophyta</taxon>
        <taxon>Magnoliopsida</taxon>
        <taxon>Liliopsida</taxon>
        <taxon>Poales</taxon>
        <taxon>Poaceae</taxon>
        <taxon>BOP clade</taxon>
        <taxon>Oryzoideae</taxon>
        <taxon>Oryzeae</taxon>
        <taxon>Oryzinae</taxon>
        <taxon>Oryza</taxon>
        <taxon>Oryza sativa</taxon>
    </lineage>
</organism>
<reference evidence="4" key="4">
    <citation type="journal article" date="2008" name="Nucleic Acids Res.">
        <title>The rice annotation project database (RAP-DB): 2008 update.</title>
        <authorList>
            <consortium name="The rice annotation project (RAP)"/>
        </authorList>
    </citation>
    <scope>GENOME REANNOTATION</scope>
    <source>
        <strain evidence="4">cv. Nipponbare</strain>
    </source>
</reference>
<accession>Q67VU5</accession>
<dbReference type="EMBL" id="AP004733">
    <property type="protein sequence ID" value="BAD37724.1"/>
    <property type="molecule type" value="Genomic_DNA"/>
</dbReference>
<dbReference type="AlphaFoldDB" id="Q67VU5"/>
<protein>
    <submittedName>
        <fullName evidence="3">Uncharacterized protein</fullName>
    </submittedName>
</protein>
<evidence type="ECO:0000256" key="1">
    <source>
        <dbReference type="SAM" id="MobiDB-lite"/>
    </source>
</evidence>
<sequence length="126" mass="13090">MGLREGGRGNLAAHLCPSVPSEGDQQVNNDSSNEKDAVKGGPHPLCSSYRSAAAVGEDSRPSSIGAAPTPPLPMPGSRLRSRPASLSSEDGCRFTASIYSADHIIRRPTLTIVPLSWDPLSASPGL</sequence>
<evidence type="ECO:0000313" key="4">
    <source>
        <dbReference type="Proteomes" id="UP000000763"/>
    </source>
</evidence>